<evidence type="ECO:0000256" key="3">
    <source>
        <dbReference type="ARBA" id="ARBA00023204"/>
    </source>
</evidence>
<dbReference type="PANTHER" id="PTHR12663">
    <property type="entry name" value="ANDROGEN INDUCED INHIBITOR OF PROLIFERATION AS3 / PDS5-RELATED"/>
    <property type="match status" value="1"/>
</dbReference>
<comment type="subcellular location">
    <subcellularLocation>
        <location evidence="1">Nucleus</location>
    </subcellularLocation>
</comment>
<comment type="caution">
    <text evidence="5">The sequence shown here is derived from an EMBL/GenBank/DDBJ whole genome shotgun (WGS) entry which is preliminary data.</text>
</comment>
<protein>
    <submittedName>
        <fullName evidence="5">Uncharacterized protein</fullName>
    </submittedName>
</protein>
<dbReference type="GO" id="GO:0006281">
    <property type="term" value="P:DNA repair"/>
    <property type="evidence" value="ECO:0007669"/>
    <property type="project" value="UniProtKB-KW"/>
</dbReference>
<dbReference type="GO" id="GO:0000785">
    <property type="term" value="C:chromatin"/>
    <property type="evidence" value="ECO:0007669"/>
    <property type="project" value="TreeGrafter"/>
</dbReference>
<dbReference type="GO" id="GO:0005634">
    <property type="term" value="C:nucleus"/>
    <property type="evidence" value="ECO:0007669"/>
    <property type="project" value="UniProtKB-SubCell"/>
</dbReference>
<keyword evidence="3" id="KW-0234">DNA repair</keyword>
<dbReference type="PANTHER" id="PTHR12663:SF50">
    <property type="entry name" value="SISTER CHROMATID COHESION PROTEIN PDS5 HOMOLOG B"/>
    <property type="match status" value="1"/>
</dbReference>
<evidence type="ECO:0000256" key="4">
    <source>
        <dbReference type="ARBA" id="ARBA00023242"/>
    </source>
</evidence>
<dbReference type="OrthoDB" id="753880at2759"/>
<organism evidence="5 6">
    <name type="scientific">Vanilla planifolia</name>
    <name type="common">Vanilla</name>
    <dbReference type="NCBI Taxonomy" id="51239"/>
    <lineage>
        <taxon>Eukaryota</taxon>
        <taxon>Viridiplantae</taxon>
        <taxon>Streptophyta</taxon>
        <taxon>Embryophyta</taxon>
        <taxon>Tracheophyta</taxon>
        <taxon>Spermatophyta</taxon>
        <taxon>Magnoliopsida</taxon>
        <taxon>Liliopsida</taxon>
        <taxon>Asparagales</taxon>
        <taxon>Orchidaceae</taxon>
        <taxon>Vanilloideae</taxon>
        <taxon>Vanilleae</taxon>
        <taxon>Vanilla</taxon>
    </lineage>
</organism>
<dbReference type="GO" id="GO:0007064">
    <property type="term" value="P:mitotic sister chromatid cohesion"/>
    <property type="evidence" value="ECO:0007669"/>
    <property type="project" value="InterPro"/>
</dbReference>
<dbReference type="Pfam" id="PF20168">
    <property type="entry name" value="PDS5"/>
    <property type="match status" value="1"/>
</dbReference>
<keyword evidence="4" id="KW-0539">Nucleus</keyword>
<evidence type="ECO:0000256" key="1">
    <source>
        <dbReference type="ARBA" id="ARBA00004123"/>
    </source>
</evidence>
<evidence type="ECO:0000313" key="5">
    <source>
        <dbReference type="EMBL" id="KAG0498511.1"/>
    </source>
</evidence>
<dbReference type="Proteomes" id="UP000636800">
    <property type="component" value="Chromosome 1"/>
</dbReference>
<evidence type="ECO:0000256" key="2">
    <source>
        <dbReference type="ARBA" id="ARBA00022763"/>
    </source>
</evidence>
<keyword evidence="6" id="KW-1185">Reference proteome</keyword>
<keyword evidence="2" id="KW-0227">DNA damage</keyword>
<accession>A0A835S1T9</accession>
<reference evidence="5 6" key="1">
    <citation type="journal article" date="2020" name="Nat. Food">
        <title>A phased Vanilla planifolia genome enables genetic improvement of flavour and production.</title>
        <authorList>
            <person name="Hasing T."/>
            <person name="Tang H."/>
            <person name="Brym M."/>
            <person name="Khazi F."/>
            <person name="Huang T."/>
            <person name="Chambers A.H."/>
        </authorList>
    </citation>
    <scope>NUCLEOTIDE SEQUENCE [LARGE SCALE GENOMIC DNA]</scope>
    <source>
        <tissue evidence="5">Leaf</tissue>
    </source>
</reference>
<proteinExistence type="predicted"/>
<dbReference type="AlphaFoldDB" id="A0A835S1T9"/>
<name>A0A835S1T9_VANPL</name>
<evidence type="ECO:0000313" key="6">
    <source>
        <dbReference type="Proteomes" id="UP000636800"/>
    </source>
</evidence>
<sequence>MMEREEESKGGDLGYLWMMALHKTEKWKASGSSVSEGLLSGKAKGKRKGGSFAEVATTIGLKSYKRIATRMVLHYGWGPDDSPAIYVANKSVGINAASIADWKQLPLQPYLQSSLQLDSKISILELPMMRYEIRPCDCRPLLPILVSITLEVGRNSGVYHERSYEGLEEAVEKNDQEIAKSSSLLKWKMANGDYSVYSAVEETILTGNLWCSSFCKLKIYGLKALVKTFLPNHPTQVRQEIGELLDILINTIHGNSIVYSNISSDKDKECIRLTAVKLLLLCATRFDSYISQKPFHAIIASARDPSCSVRKAFLHKIHELLTKNLIPLRYVCAFALASTDCIREVRTDSMKYLSEFIEIHRRYILSQKSSTIESEQVINCPEYAVVFLLHFLAHDQGFSSSSENKELYHELCSPLVIFLRALVNLEPFGGNSRANSETLSNLFVVLLAIKKAEDAVDASITPKLHVLTDIALIILRILGKGLKPSLNKRQMVLLPLSFYKAHRSSLCEGHDIDKSFIDDNFVKGILDVVDSSFIKPCTSNSKQLGRTQTGADHKGNRRDYDFLLNARQGNPSTSISEMQKDIDIHNGDAFDTEVLQEKTRSPQPFKIYSAVASASSGFHNENCDVFGSRNVGLHVPNVILFDQQLSSCDSASAVIHFAGPLTSTTEPDAETLNPQLVNQSVTKYESATFCNSKKTLNDDHFMSKNKLVHEGEGLVGNRISMRSPIDKCSYSVTVDSCDSQQNNYKG</sequence>
<dbReference type="InterPro" id="IPR039776">
    <property type="entry name" value="Pds5"/>
</dbReference>
<dbReference type="EMBL" id="JADCNL010000001">
    <property type="protein sequence ID" value="KAG0498511.1"/>
    <property type="molecule type" value="Genomic_DNA"/>
</dbReference>
<gene>
    <name evidence="5" type="ORF">HPP92_003202</name>
</gene>